<evidence type="ECO:0000256" key="1">
    <source>
        <dbReference type="ARBA" id="ARBA00010251"/>
    </source>
</evidence>
<dbReference type="KEGG" id="tng:GSTEN00010048G001"/>
<feature type="non-terminal residue" evidence="4">
    <location>
        <position position="592"/>
    </location>
</feature>
<feature type="compositionally biased region" description="Basic and acidic residues" evidence="2">
    <location>
        <begin position="583"/>
        <end position="592"/>
    </location>
</feature>
<protein>
    <submittedName>
        <fullName evidence="4">(spotted green pufferfish) hypothetical protein</fullName>
    </submittedName>
</protein>
<dbReference type="CDD" id="cd23949">
    <property type="entry name" value="Niban-like"/>
    <property type="match status" value="1"/>
</dbReference>
<dbReference type="PANTHER" id="PTHR14392:SF3">
    <property type="entry name" value="PROTEIN NIBAN 1"/>
    <property type="match status" value="1"/>
</dbReference>
<evidence type="ECO:0000313" key="4">
    <source>
        <dbReference type="EMBL" id="CAF94106.1"/>
    </source>
</evidence>
<dbReference type="OrthoDB" id="9010513at2759"/>
<dbReference type="AlphaFoldDB" id="Q4SZ26"/>
<dbReference type="EMBL" id="CAAE01011859">
    <property type="protein sequence ID" value="CAF94106.1"/>
    <property type="molecule type" value="Genomic_DNA"/>
</dbReference>
<evidence type="ECO:0000259" key="3">
    <source>
        <dbReference type="Pfam" id="PF26086"/>
    </source>
</evidence>
<feature type="domain" description="Niban 1/2/3" evidence="3">
    <location>
        <begin position="483"/>
        <end position="509"/>
    </location>
</feature>
<name>Q4SZ26_TETNG</name>
<dbReference type="InterPro" id="IPR026088">
    <property type="entry name" value="Niban-like"/>
</dbReference>
<gene>
    <name evidence="4" type="ORF">GSTENG00010048001</name>
</gene>
<reference evidence="4" key="2">
    <citation type="submission" date="2004-02" db="EMBL/GenBank/DDBJ databases">
        <authorList>
            <consortium name="Genoscope"/>
            <consortium name="Whitehead Institute Centre for Genome Research"/>
        </authorList>
    </citation>
    <scope>NUCLEOTIDE SEQUENCE</scope>
</reference>
<dbReference type="Pfam" id="PF26089">
    <property type="entry name" value="PH_Niban2"/>
    <property type="match status" value="1"/>
</dbReference>
<organism evidence="4">
    <name type="scientific">Tetraodon nigroviridis</name>
    <name type="common">Spotted green pufferfish</name>
    <name type="synonym">Chelonodon nigroviridis</name>
    <dbReference type="NCBI Taxonomy" id="99883"/>
    <lineage>
        <taxon>Eukaryota</taxon>
        <taxon>Metazoa</taxon>
        <taxon>Chordata</taxon>
        <taxon>Craniata</taxon>
        <taxon>Vertebrata</taxon>
        <taxon>Euteleostomi</taxon>
        <taxon>Actinopterygii</taxon>
        <taxon>Neopterygii</taxon>
        <taxon>Teleostei</taxon>
        <taxon>Neoteleostei</taxon>
        <taxon>Acanthomorphata</taxon>
        <taxon>Eupercaria</taxon>
        <taxon>Tetraodontiformes</taxon>
        <taxon>Tetradontoidea</taxon>
        <taxon>Tetraodontidae</taxon>
        <taxon>Tetraodon</taxon>
    </lineage>
</organism>
<comment type="similarity">
    <text evidence="1">Belongs to the Niban family.</text>
</comment>
<comment type="caution">
    <text evidence="4">The sequence shown here is derived from an EMBL/GenBank/DDBJ whole genome shotgun (WGS) entry which is preliminary data.</text>
</comment>
<sequence>MGVSASSLLDEAQSSYIKGQAEAELQALAPYYRRQFSIARFQQVEEELEQRRETPTQLLMQKGPRQEAEVLYEEHLLYFEENRKWRDRYVVVRANHSLECHDSLETFVRGLPPRHKLLPTGGAVLTEEDAYAALVERCFPGDGGPKEDVAPPLRAMPGPFPLYLRLPYRRDCYFCFKQEAKRRGFASVLSDCIRHQNQDFLKKKTCEVQAFLKAVQLRRRDQGSYGPWDMLMGSDVRVMGNLVMEKLLPALEEDLLPRLKARRTERKRLWFATVEAAYILAQEHLLEGLARLKEECRAGARQQEVRIRADMDQILQSRRQLEDRVRAVVTEPAEKLCSESVRPYLDSVLEELMEPISCGFQEGRELLEGLMEEACRSARRGGQEDARKPLPTLAKPNLLSCYQKIAAVRENQQNLQVRFGFSHPTGLIHSTQMDLEQLMENAAFTFEQLLYTTSRDDVGSAPEKAKERVLKVELEDKPQFWSVLQRYDGDSSAVRKRICRQALLSVTLPFVQKELDAALKEEIRNLEEVLDPEHSSFVHVQNVYESILQQTLDEALTQGESAAALALREPLSSSSSSSVATLRKLDLPTDSQ</sequence>
<feature type="domain" description="Niban 1/2/3" evidence="3">
    <location>
        <begin position="335"/>
        <end position="471"/>
    </location>
</feature>
<dbReference type="PANTHER" id="PTHR14392">
    <property type="entry name" value="NIBAN FAMILY MEMBER"/>
    <property type="match status" value="1"/>
</dbReference>
<feature type="region of interest" description="Disordered" evidence="2">
    <location>
        <begin position="569"/>
        <end position="592"/>
    </location>
</feature>
<dbReference type="InterPro" id="IPR059060">
    <property type="entry name" value="Niban_1/2/3_dom"/>
</dbReference>
<dbReference type="Pfam" id="PF26086">
    <property type="entry name" value="Niban2"/>
    <property type="match status" value="2"/>
</dbReference>
<reference evidence="4" key="1">
    <citation type="journal article" date="2004" name="Nature">
        <title>Genome duplication in the teleost fish Tetraodon nigroviridis reveals the early vertebrate proto-karyotype.</title>
        <authorList>
            <person name="Jaillon O."/>
            <person name="Aury J.-M."/>
            <person name="Brunet F."/>
            <person name="Petit J.-L."/>
            <person name="Stange-Thomann N."/>
            <person name="Mauceli E."/>
            <person name="Bouneau L."/>
            <person name="Fischer C."/>
            <person name="Ozouf-Costaz C."/>
            <person name="Bernot A."/>
            <person name="Nicaud S."/>
            <person name="Jaffe D."/>
            <person name="Fisher S."/>
            <person name="Lutfalla G."/>
            <person name="Dossat C."/>
            <person name="Segurens B."/>
            <person name="Dasilva C."/>
            <person name="Salanoubat M."/>
            <person name="Levy M."/>
            <person name="Boudet N."/>
            <person name="Castellano S."/>
            <person name="Anthouard V."/>
            <person name="Jubin C."/>
            <person name="Castelli V."/>
            <person name="Katinka M."/>
            <person name="Vacherie B."/>
            <person name="Biemont C."/>
            <person name="Skalli Z."/>
            <person name="Cattolico L."/>
            <person name="Poulain J."/>
            <person name="De Berardinis V."/>
            <person name="Cruaud C."/>
            <person name="Duprat S."/>
            <person name="Brottier P."/>
            <person name="Coutanceau J.-P."/>
            <person name="Gouzy J."/>
            <person name="Parra G."/>
            <person name="Lardier G."/>
            <person name="Chapple C."/>
            <person name="McKernan K.J."/>
            <person name="McEwan P."/>
            <person name="Bosak S."/>
            <person name="Kellis M."/>
            <person name="Volff J.-N."/>
            <person name="Guigo R."/>
            <person name="Zody M.C."/>
            <person name="Mesirov J."/>
            <person name="Lindblad-Toh K."/>
            <person name="Birren B."/>
            <person name="Nusbaum C."/>
            <person name="Kahn D."/>
            <person name="Robinson-Rechavi M."/>
            <person name="Laudet V."/>
            <person name="Schachter V."/>
            <person name="Quetier F."/>
            <person name="Saurin W."/>
            <person name="Scarpelli C."/>
            <person name="Wincker P."/>
            <person name="Lander E.S."/>
            <person name="Weissenbach J."/>
            <person name="Roest Crollius H."/>
        </authorList>
    </citation>
    <scope>NUCLEOTIDE SEQUENCE [LARGE SCALE GENOMIC DNA]</scope>
</reference>
<feature type="compositionally biased region" description="Low complexity" evidence="2">
    <location>
        <begin position="569"/>
        <end position="582"/>
    </location>
</feature>
<accession>Q4SZ26</accession>
<proteinExistence type="inferred from homology"/>
<evidence type="ECO:0000256" key="2">
    <source>
        <dbReference type="SAM" id="MobiDB-lite"/>
    </source>
</evidence>